<reference evidence="3" key="1">
    <citation type="journal article" date="2019" name="Int. J. Syst. Evol. Microbiol.">
        <title>The Global Catalogue of Microorganisms (GCM) 10K type strain sequencing project: providing services to taxonomists for standard genome sequencing and annotation.</title>
        <authorList>
            <consortium name="The Broad Institute Genomics Platform"/>
            <consortium name="The Broad Institute Genome Sequencing Center for Infectious Disease"/>
            <person name="Wu L."/>
            <person name="Ma J."/>
        </authorList>
    </citation>
    <scope>NUCLEOTIDE SEQUENCE [LARGE SCALE GENOMIC DNA]</scope>
    <source>
        <strain evidence="3">CGMCC 1.12750</strain>
    </source>
</reference>
<organism evidence="2 3">
    <name type="scientific">Plastorhodobacter daqingensis</name>
    <dbReference type="NCBI Taxonomy" id="1387281"/>
    <lineage>
        <taxon>Bacteria</taxon>
        <taxon>Pseudomonadati</taxon>
        <taxon>Pseudomonadota</taxon>
        <taxon>Alphaproteobacteria</taxon>
        <taxon>Rhodobacterales</taxon>
        <taxon>Paracoccaceae</taxon>
        <taxon>Plastorhodobacter</taxon>
    </lineage>
</organism>
<evidence type="ECO:0000313" key="3">
    <source>
        <dbReference type="Proteomes" id="UP001596516"/>
    </source>
</evidence>
<dbReference type="RefSeq" id="WP_377397996.1">
    <property type="nucleotide sequence ID" value="NZ_JBHTFQ010000001.1"/>
</dbReference>
<accession>A0ABW2UH53</accession>
<gene>
    <name evidence="2" type="ORF">ACFQXB_01425</name>
</gene>
<feature type="chain" id="PRO_5045497093" evidence="1">
    <location>
        <begin position="27"/>
        <end position="194"/>
    </location>
</feature>
<evidence type="ECO:0000256" key="1">
    <source>
        <dbReference type="SAM" id="SignalP"/>
    </source>
</evidence>
<comment type="caution">
    <text evidence="2">The sequence shown here is derived from an EMBL/GenBank/DDBJ whole genome shotgun (WGS) entry which is preliminary data.</text>
</comment>
<protein>
    <submittedName>
        <fullName evidence="2">ABC transporter substrate-binding protein</fullName>
    </submittedName>
</protein>
<dbReference type="InterPro" id="IPR008869">
    <property type="entry name" value="MlaC/ttg2D"/>
</dbReference>
<sequence>MAQARTTRRAAMAGLVSVMAMPRLGAAQGTAPAMAFGEQIVARLDRALVTGGGGLPAAMRSHFAEDADAAVIAQSVLGVVAQTAEPQQLRRFASLWLGHMSATAAERLMPLAGGRVRLQGVQPVRRFHEVTALAEGAGLRLTLRWHVSDRSGRMRFFNLLMGQVNLIAQGREEVAALLAQGGGDLDTLIRRLGG</sequence>
<name>A0ABW2UH53_9RHOB</name>
<feature type="signal peptide" evidence="1">
    <location>
        <begin position="1"/>
        <end position="26"/>
    </location>
</feature>
<dbReference type="EMBL" id="JBHTFQ010000001">
    <property type="protein sequence ID" value="MFC7702851.1"/>
    <property type="molecule type" value="Genomic_DNA"/>
</dbReference>
<proteinExistence type="predicted"/>
<dbReference type="Proteomes" id="UP001596516">
    <property type="component" value="Unassembled WGS sequence"/>
</dbReference>
<evidence type="ECO:0000313" key="2">
    <source>
        <dbReference type="EMBL" id="MFC7702851.1"/>
    </source>
</evidence>
<keyword evidence="1" id="KW-0732">Signal</keyword>
<dbReference type="Gene3D" id="3.10.450.710">
    <property type="entry name" value="Tgt2/MlaC"/>
    <property type="match status" value="1"/>
</dbReference>
<dbReference type="InterPro" id="IPR042245">
    <property type="entry name" value="Tgt2/MlaC_sf"/>
</dbReference>
<keyword evidence="3" id="KW-1185">Reference proteome</keyword>
<dbReference type="Pfam" id="PF05494">
    <property type="entry name" value="MlaC"/>
    <property type="match status" value="1"/>
</dbReference>